<dbReference type="OrthoDB" id="329806at2"/>
<dbReference type="InterPro" id="IPR036291">
    <property type="entry name" value="NAD(P)-bd_dom_sf"/>
</dbReference>
<dbReference type="Gene3D" id="3.40.50.720">
    <property type="entry name" value="NAD(P)-binding Rossmann-like Domain"/>
    <property type="match status" value="1"/>
</dbReference>
<dbReference type="InterPro" id="IPR001509">
    <property type="entry name" value="Epimerase_deHydtase"/>
</dbReference>
<evidence type="ECO:0000259" key="2">
    <source>
        <dbReference type="Pfam" id="PF01370"/>
    </source>
</evidence>
<keyword evidence="4" id="KW-1185">Reference proteome</keyword>
<proteinExistence type="inferred from homology"/>
<dbReference type="STRING" id="459349.CLOAM1566"/>
<dbReference type="SUPFAM" id="SSF51735">
    <property type="entry name" value="NAD(P)-binding Rossmann-fold domains"/>
    <property type="match status" value="1"/>
</dbReference>
<dbReference type="RefSeq" id="WP_015425263.1">
    <property type="nucleotide sequence ID" value="NC_020449.1"/>
</dbReference>
<dbReference type="AlphaFoldDB" id="B0VFW3"/>
<evidence type="ECO:0000256" key="1">
    <source>
        <dbReference type="ARBA" id="ARBA00007637"/>
    </source>
</evidence>
<comment type="similarity">
    <text evidence="1">Belongs to the NAD(P)-dependent epimerase/dehydratase family.</text>
</comment>
<organism evidence="3 4">
    <name type="scientific">Cloacimonas acidaminovorans (strain Evry)</name>
    <dbReference type="NCBI Taxonomy" id="459349"/>
    <lineage>
        <taxon>Bacteria</taxon>
        <taxon>Pseudomonadati</taxon>
        <taxon>Candidatus Cloacimonadota</taxon>
        <taxon>Candidatus Cloacimonadia</taxon>
        <taxon>Candidatus Cloacimonadales</taxon>
        <taxon>Candidatus Cloacimonadaceae</taxon>
        <taxon>Candidatus Cloacimonas</taxon>
    </lineage>
</organism>
<protein>
    <submittedName>
        <fullName evidence="3">UDP-N-acetylglucosamine 4-epimerase</fullName>
        <ecNumber evidence="3">5.1.3.7</ecNumber>
    </submittedName>
</protein>
<sequence length="330" mass="37423">MNILITGSNGFVGSNLMWELEEDGHTVIGIDISEHCEGKKHPQTLKGDIRSLKDLNRVASVFLQKQQCPLELIIHCAAAKNDFGVSRQEYYSHNKYGTKTLLNFACEQGIKKLIYISSVGVFGHPEGKANEDFPYNPDTDYGASKLAGELLCIKWQQQYPEHELIVLRPAAIFGPDNFTNTYKLIDTLHRRPYLTIGEGNHIKTIVSIHTVIDMIRFAMQKLAPGYEHYNCIDEPYLTLKELMELICSHPGFQMPRFKIPLKAAIGIGRLFDIPAKLFSIDLPVNSERMRKLGTATYFTAEKAKKDGFVQKMSLKDSITEMCDWYLSINK</sequence>
<keyword evidence="3" id="KW-0413">Isomerase</keyword>
<dbReference type="GO" id="GO:0003974">
    <property type="term" value="F:UDP-N-acetylglucosamine 4-epimerase activity"/>
    <property type="evidence" value="ECO:0007669"/>
    <property type="project" value="UniProtKB-EC"/>
</dbReference>
<feature type="domain" description="NAD-dependent epimerase/dehydratase" evidence="2">
    <location>
        <begin position="3"/>
        <end position="231"/>
    </location>
</feature>
<evidence type="ECO:0000313" key="3">
    <source>
        <dbReference type="EMBL" id="CAO81405.1"/>
    </source>
</evidence>
<reference evidence="3 4" key="1">
    <citation type="journal article" date="2008" name="J. Bacteriol.">
        <title>'Candidatus Cloacamonas acidaminovorans': genome sequence reconstruction provides a first glimpse of a new bacterial division.</title>
        <authorList>
            <person name="Pelletier E."/>
            <person name="Kreimeyer A."/>
            <person name="Bocs S."/>
            <person name="Rouy Z."/>
            <person name="Gyapay G."/>
            <person name="Chouari R."/>
            <person name="Riviere D."/>
            <person name="Ganesan A."/>
            <person name="Daegelen P."/>
            <person name="Sghir A."/>
            <person name="Cohen G.N."/>
            <person name="Medigue C."/>
            <person name="Weissenbach J."/>
            <person name="Le Paslier D."/>
        </authorList>
    </citation>
    <scope>NUCLEOTIDE SEQUENCE [LARGE SCALE GENOMIC DNA]</scope>
    <source>
        <strain evidence="4">Evry</strain>
    </source>
</reference>
<dbReference type="HOGENOM" id="CLU_007383_6_2_0"/>
<dbReference type="EC" id="5.1.3.7" evidence="3"/>
<dbReference type="Proteomes" id="UP000002019">
    <property type="component" value="Chromosome"/>
</dbReference>
<dbReference type="Pfam" id="PF01370">
    <property type="entry name" value="Epimerase"/>
    <property type="match status" value="1"/>
</dbReference>
<dbReference type="EMBL" id="CU466930">
    <property type="protein sequence ID" value="CAO81405.1"/>
    <property type="molecule type" value="Genomic_DNA"/>
</dbReference>
<accession>B0VFW3</accession>
<evidence type="ECO:0000313" key="4">
    <source>
        <dbReference type="Proteomes" id="UP000002019"/>
    </source>
</evidence>
<name>B0VFW3_CLOAI</name>
<dbReference type="KEGG" id="caci:CLOAM1566"/>
<dbReference type="PANTHER" id="PTHR43000">
    <property type="entry name" value="DTDP-D-GLUCOSE 4,6-DEHYDRATASE-RELATED"/>
    <property type="match status" value="1"/>
</dbReference>
<gene>
    <name evidence="3" type="ordered locus">CLOAM1566</name>
</gene>
<dbReference type="eggNOG" id="COG0451">
    <property type="taxonomic scope" value="Bacteria"/>
</dbReference>